<evidence type="ECO:0000313" key="4">
    <source>
        <dbReference type="Proteomes" id="UP000054359"/>
    </source>
</evidence>
<dbReference type="OrthoDB" id="6417790at2759"/>
<feature type="region of interest" description="Disordered" evidence="1">
    <location>
        <begin position="32"/>
        <end position="51"/>
    </location>
</feature>
<evidence type="ECO:0000256" key="1">
    <source>
        <dbReference type="SAM" id="MobiDB-lite"/>
    </source>
</evidence>
<dbReference type="AlphaFoldDB" id="A0A087TG60"/>
<keyword evidence="2" id="KW-0732">Signal</keyword>
<name>A0A087TG60_STEMI</name>
<protein>
    <submittedName>
        <fullName evidence="3">Uncharacterized protein</fullName>
    </submittedName>
</protein>
<dbReference type="OMA" id="CEAFIMA"/>
<organism evidence="3 4">
    <name type="scientific">Stegodyphus mimosarum</name>
    <name type="common">African social velvet spider</name>
    <dbReference type="NCBI Taxonomy" id="407821"/>
    <lineage>
        <taxon>Eukaryota</taxon>
        <taxon>Metazoa</taxon>
        <taxon>Ecdysozoa</taxon>
        <taxon>Arthropoda</taxon>
        <taxon>Chelicerata</taxon>
        <taxon>Arachnida</taxon>
        <taxon>Araneae</taxon>
        <taxon>Araneomorphae</taxon>
        <taxon>Entelegynae</taxon>
        <taxon>Eresoidea</taxon>
        <taxon>Eresidae</taxon>
        <taxon>Stegodyphus</taxon>
    </lineage>
</organism>
<feature type="region of interest" description="Disordered" evidence="1">
    <location>
        <begin position="72"/>
        <end position="94"/>
    </location>
</feature>
<feature type="compositionally biased region" description="Basic and acidic residues" evidence="1">
    <location>
        <begin position="34"/>
        <end position="45"/>
    </location>
</feature>
<evidence type="ECO:0000256" key="2">
    <source>
        <dbReference type="SAM" id="SignalP"/>
    </source>
</evidence>
<dbReference type="EMBL" id="KK115066">
    <property type="protein sequence ID" value="KFM64099.1"/>
    <property type="molecule type" value="Genomic_DNA"/>
</dbReference>
<evidence type="ECO:0000313" key="3">
    <source>
        <dbReference type="EMBL" id="KFM64099.1"/>
    </source>
</evidence>
<gene>
    <name evidence="3" type="ORF">X975_01200</name>
</gene>
<sequence length="94" mass="10978">MSPDIWIVILMFTCCQLHRVHSRLPYHTFQLSKRQMDGSSSERDNVPYSATYDSPGLMNNYLTFLSHLAKKDVSTDDRTIPDARSPKRDNRKFQ</sequence>
<reference evidence="3 4" key="1">
    <citation type="submission" date="2013-11" db="EMBL/GenBank/DDBJ databases">
        <title>Genome sequencing of Stegodyphus mimosarum.</title>
        <authorList>
            <person name="Bechsgaard J."/>
        </authorList>
    </citation>
    <scope>NUCLEOTIDE SEQUENCE [LARGE SCALE GENOMIC DNA]</scope>
</reference>
<dbReference type="Proteomes" id="UP000054359">
    <property type="component" value="Unassembled WGS sequence"/>
</dbReference>
<proteinExistence type="predicted"/>
<feature type="non-terminal residue" evidence="3">
    <location>
        <position position="94"/>
    </location>
</feature>
<accession>A0A087TG60</accession>
<keyword evidence="4" id="KW-1185">Reference proteome</keyword>
<feature type="chain" id="PRO_5001829712" evidence="2">
    <location>
        <begin position="23"/>
        <end position="94"/>
    </location>
</feature>
<feature type="signal peptide" evidence="2">
    <location>
        <begin position="1"/>
        <end position="22"/>
    </location>
</feature>